<dbReference type="VEuPathDB" id="TriTrypDB:BSAL_81750"/>
<dbReference type="OMA" id="FMTFDAD"/>
<dbReference type="GO" id="GO:0022857">
    <property type="term" value="F:transmembrane transporter activity"/>
    <property type="evidence" value="ECO:0007669"/>
    <property type="project" value="InterPro"/>
</dbReference>
<feature type="transmembrane region" description="Helical" evidence="8">
    <location>
        <begin position="198"/>
        <end position="218"/>
    </location>
</feature>
<protein>
    <submittedName>
        <fullName evidence="9">Proton-dependent oligopeptide transporter, putative</fullName>
    </submittedName>
</protein>
<evidence type="ECO:0000256" key="3">
    <source>
        <dbReference type="ARBA" id="ARBA00022692"/>
    </source>
</evidence>
<dbReference type="InterPro" id="IPR018456">
    <property type="entry name" value="PTR2_symporter_CS"/>
</dbReference>
<dbReference type="SUPFAM" id="SSF103473">
    <property type="entry name" value="MFS general substrate transporter"/>
    <property type="match status" value="1"/>
</dbReference>
<name>A0A0S4J2E0_BODSA</name>
<evidence type="ECO:0000256" key="8">
    <source>
        <dbReference type="SAM" id="Phobius"/>
    </source>
</evidence>
<feature type="transmembrane region" description="Helical" evidence="8">
    <location>
        <begin position="338"/>
        <end position="362"/>
    </location>
</feature>
<evidence type="ECO:0000256" key="1">
    <source>
        <dbReference type="ARBA" id="ARBA00004141"/>
    </source>
</evidence>
<dbReference type="Pfam" id="PF00854">
    <property type="entry name" value="PTR2"/>
    <property type="match status" value="2"/>
</dbReference>
<proteinExistence type="inferred from homology"/>
<evidence type="ECO:0000256" key="2">
    <source>
        <dbReference type="ARBA" id="ARBA00005982"/>
    </source>
</evidence>
<feature type="transmembrane region" description="Helical" evidence="8">
    <location>
        <begin position="131"/>
        <end position="154"/>
    </location>
</feature>
<dbReference type="AlphaFoldDB" id="A0A0S4J2E0"/>
<evidence type="ECO:0000313" key="9">
    <source>
        <dbReference type="EMBL" id="CUG58924.1"/>
    </source>
</evidence>
<comment type="similarity">
    <text evidence="2 6">Belongs to the major facilitator superfamily. Proton-dependent oligopeptide transporter (POT/PTR) (TC 2.A.17) family.</text>
</comment>
<feature type="transmembrane region" description="Helical" evidence="8">
    <location>
        <begin position="416"/>
        <end position="436"/>
    </location>
</feature>
<dbReference type="PROSITE" id="PS01023">
    <property type="entry name" value="PTR2_2"/>
    <property type="match status" value="1"/>
</dbReference>
<feature type="transmembrane region" description="Helical" evidence="8">
    <location>
        <begin position="160"/>
        <end position="177"/>
    </location>
</feature>
<gene>
    <name evidence="9" type="ORF">BSAL_81750</name>
</gene>
<comment type="subcellular location">
    <subcellularLocation>
        <location evidence="1 6">Membrane</location>
        <topology evidence="1 6">Multi-pass membrane protein</topology>
    </subcellularLocation>
</comment>
<feature type="transmembrane region" description="Helical" evidence="8">
    <location>
        <begin position="456"/>
        <end position="474"/>
    </location>
</feature>
<keyword evidence="5 8" id="KW-0472">Membrane</keyword>
<organism evidence="9 10">
    <name type="scientific">Bodo saltans</name>
    <name type="common">Flagellated protozoan</name>
    <dbReference type="NCBI Taxonomy" id="75058"/>
    <lineage>
        <taxon>Eukaryota</taxon>
        <taxon>Discoba</taxon>
        <taxon>Euglenozoa</taxon>
        <taxon>Kinetoplastea</taxon>
        <taxon>Metakinetoplastina</taxon>
        <taxon>Eubodonida</taxon>
        <taxon>Bodonidae</taxon>
        <taxon>Bodo</taxon>
    </lineage>
</organism>
<dbReference type="GO" id="GO:0006857">
    <property type="term" value="P:oligopeptide transport"/>
    <property type="evidence" value="ECO:0007669"/>
    <property type="project" value="InterPro"/>
</dbReference>
<dbReference type="PANTHER" id="PTHR11654">
    <property type="entry name" value="OLIGOPEPTIDE TRANSPORTER-RELATED"/>
    <property type="match status" value="1"/>
</dbReference>
<dbReference type="GO" id="GO:0016020">
    <property type="term" value="C:membrane"/>
    <property type="evidence" value="ECO:0007669"/>
    <property type="project" value="UniProtKB-SubCell"/>
</dbReference>
<dbReference type="Proteomes" id="UP000051952">
    <property type="component" value="Unassembled WGS sequence"/>
</dbReference>
<feature type="transmembrane region" description="Helical" evidence="8">
    <location>
        <begin position="382"/>
        <end position="404"/>
    </location>
</feature>
<reference evidence="10" key="1">
    <citation type="submission" date="2015-09" db="EMBL/GenBank/DDBJ databases">
        <authorList>
            <consortium name="Pathogen Informatics"/>
        </authorList>
    </citation>
    <scope>NUCLEOTIDE SEQUENCE [LARGE SCALE GENOMIC DNA]</scope>
    <source>
        <strain evidence="10">Lake Konstanz</strain>
    </source>
</reference>
<dbReference type="Gene3D" id="1.20.1250.20">
    <property type="entry name" value="MFS general substrate transporter like domains"/>
    <property type="match status" value="2"/>
</dbReference>
<evidence type="ECO:0000256" key="6">
    <source>
        <dbReference type="RuleBase" id="RU003755"/>
    </source>
</evidence>
<dbReference type="OrthoDB" id="415563at2759"/>
<feature type="region of interest" description="Disordered" evidence="7">
    <location>
        <begin position="261"/>
        <end position="287"/>
    </location>
</feature>
<dbReference type="EMBL" id="CYKH01000888">
    <property type="protein sequence ID" value="CUG58924.1"/>
    <property type="molecule type" value="Genomic_DNA"/>
</dbReference>
<evidence type="ECO:0000256" key="4">
    <source>
        <dbReference type="ARBA" id="ARBA00022989"/>
    </source>
</evidence>
<keyword evidence="10" id="KW-1185">Reference proteome</keyword>
<accession>A0A0S4J2E0</accession>
<keyword evidence="6" id="KW-0813">Transport</keyword>
<evidence type="ECO:0000313" key="10">
    <source>
        <dbReference type="Proteomes" id="UP000051952"/>
    </source>
</evidence>
<dbReference type="InterPro" id="IPR000109">
    <property type="entry name" value="POT_fam"/>
</dbReference>
<sequence>MLLEETATVEEDANYGATVRPSSARASDALLVDDCSEVQLRGTTAFFDEARGVTYYYRTNPLTYACPYILVQEMCERLAYYGLTPTLKNFVKSILDVSDSSASAYLGIFQGTMFVTPILSAIVADTFLGGYATILVFSSIYLLGLVHVLMATISEISAPWMLHVGLLVLISLGAGGIKSCVNVFGAQQFHPVAHKEKITSFFTLFYASINVGSLIGGLSCPQVAESVSYFAAYLIPLCSFSLAMAIFASPMFAMHFYQGRPSGQQSKRFKEKNRDAVASKKRTAQSVPPLQLLSKQLRSNRDDFDYGDTPEVQGKEQRYNQMTTAYLTQGEKMERTIFGFNFAAALMQNVDAITVIVASLVVERLLYTKLRSIDKMPSILSRFIIGNLFGAASLLSAFFVELVVKSEAIETVSIWWQVPQFAFIAIGEIFMISTGYEVAFTYAPSELKTVSSACNLIFFAIAGYLSAALFLICADWMRLKFRSLGVWMFLRVMLIMKRHNPRRTNPPTEACLAIRPFFKKMKPYHALPVDPESC</sequence>
<feature type="transmembrane region" description="Helical" evidence="8">
    <location>
        <begin position="230"/>
        <end position="257"/>
    </location>
</feature>
<dbReference type="InterPro" id="IPR036259">
    <property type="entry name" value="MFS_trans_sf"/>
</dbReference>
<keyword evidence="4 8" id="KW-1133">Transmembrane helix</keyword>
<keyword evidence="3 6" id="KW-0812">Transmembrane</keyword>
<evidence type="ECO:0000256" key="5">
    <source>
        <dbReference type="ARBA" id="ARBA00023136"/>
    </source>
</evidence>
<evidence type="ECO:0000256" key="7">
    <source>
        <dbReference type="SAM" id="MobiDB-lite"/>
    </source>
</evidence>
<feature type="transmembrane region" description="Helical" evidence="8">
    <location>
        <begin position="102"/>
        <end position="124"/>
    </location>
</feature>